<gene>
    <name evidence="7" type="ORF">HLH48_07355</name>
</gene>
<dbReference type="Gene3D" id="1.10.357.10">
    <property type="entry name" value="Tetracycline Repressor, domain 2"/>
    <property type="match status" value="1"/>
</dbReference>
<dbReference type="PROSITE" id="PS50977">
    <property type="entry name" value="HTH_TETR_2"/>
    <property type="match status" value="1"/>
</dbReference>
<dbReference type="InterPro" id="IPR036271">
    <property type="entry name" value="Tet_transcr_reg_TetR-rel_C_sf"/>
</dbReference>
<name>A0A7W4NRB8_9PROT</name>
<dbReference type="AlphaFoldDB" id="A0A7W4NRB8"/>
<dbReference type="SUPFAM" id="SSF46689">
    <property type="entry name" value="Homeodomain-like"/>
    <property type="match status" value="1"/>
</dbReference>
<dbReference type="EMBL" id="JABEQJ010000007">
    <property type="protein sequence ID" value="MBB2159990.1"/>
    <property type="molecule type" value="Genomic_DNA"/>
</dbReference>
<dbReference type="Proteomes" id="UP000589085">
    <property type="component" value="Unassembled WGS sequence"/>
</dbReference>
<dbReference type="InterPro" id="IPR009057">
    <property type="entry name" value="Homeodomain-like_sf"/>
</dbReference>
<organism evidence="7 8">
    <name type="scientific">Gluconacetobacter sacchari</name>
    <dbReference type="NCBI Taxonomy" id="92759"/>
    <lineage>
        <taxon>Bacteria</taxon>
        <taxon>Pseudomonadati</taxon>
        <taxon>Pseudomonadota</taxon>
        <taxon>Alphaproteobacteria</taxon>
        <taxon>Acetobacterales</taxon>
        <taxon>Acetobacteraceae</taxon>
        <taxon>Gluconacetobacter</taxon>
    </lineage>
</organism>
<dbReference type="Pfam" id="PF16925">
    <property type="entry name" value="TetR_C_13"/>
    <property type="match status" value="1"/>
</dbReference>
<dbReference type="InterPro" id="IPR011075">
    <property type="entry name" value="TetR_C"/>
</dbReference>
<reference evidence="7 8" key="1">
    <citation type="submission" date="2020-04" db="EMBL/GenBank/DDBJ databases">
        <title>Description of novel Gluconacetobacter.</title>
        <authorList>
            <person name="Sombolestani A."/>
        </authorList>
    </citation>
    <scope>NUCLEOTIDE SEQUENCE [LARGE SCALE GENOMIC DNA]</scope>
    <source>
        <strain evidence="7 8">LMG 19747</strain>
    </source>
</reference>
<dbReference type="Pfam" id="PF00440">
    <property type="entry name" value="TetR_N"/>
    <property type="match status" value="1"/>
</dbReference>
<evidence type="ECO:0000256" key="2">
    <source>
        <dbReference type="ARBA" id="ARBA00023125"/>
    </source>
</evidence>
<evidence type="ECO:0000313" key="8">
    <source>
        <dbReference type="Proteomes" id="UP000589085"/>
    </source>
</evidence>
<evidence type="ECO:0000256" key="5">
    <source>
        <dbReference type="SAM" id="MobiDB-lite"/>
    </source>
</evidence>
<keyword evidence="2 4" id="KW-0238">DNA-binding</keyword>
<keyword evidence="1" id="KW-0805">Transcription regulation</keyword>
<feature type="domain" description="HTH tetR-type" evidence="6">
    <location>
        <begin position="21"/>
        <end position="81"/>
    </location>
</feature>
<sequence length="210" mass="23662">MTSVAQHRRRGRPPKSEDGYSETRQTLIREGVAALTEKGFVASGLEELLARAQVPKGSFYYYFPSKEAFGLVLIEAYAAYFNTKLARWLKDDSAPPAERLRHFIADACRGMERHGFRRGCLVGTLGQELGALPDTYRTALRDVLTGWEDRLTACLLPIDPTRARAWARFFWTGWEGAVLRARLERSTAPLRAFEDGFLTLIAAEHTSPPR</sequence>
<evidence type="ECO:0000256" key="3">
    <source>
        <dbReference type="ARBA" id="ARBA00023163"/>
    </source>
</evidence>
<keyword evidence="3" id="KW-0804">Transcription</keyword>
<dbReference type="SUPFAM" id="SSF48498">
    <property type="entry name" value="Tetracyclin repressor-like, C-terminal domain"/>
    <property type="match status" value="1"/>
</dbReference>
<dbReference type="PANTHER" id="PTHR47506">
    <property type="entry name" value="TRANSCRIPTIONAL REGULATORY PROTEIN"/>
    <property type="match status" value="1"/>
</dbReference>
<evidence type="ECO:0000313" key="7">
    <source>
        <dbReference type="EMBL" id="MBB2159990.1"/>
    </source>
</evidence>
<evidence type="ECO:0000256" key="1">
    <source>
        <dbReference type="ARBA" id="ARBA00023015"/>
    </source>
</evidence>
<evidence type="ECO:0000256" key="4">
    <source>
        <dbReference type="PROSITE-ProRule" id="PRU00335"/>
    </source>
</evidence>
<feature type="DNA-binding region" description="H-T-H motif" evidence="4">
    <location>
        <begin position="44"/>
        <end position="63"/>
    </location>
</feature>
<accession>A0A7W4NRB8</accession>
<proteinExistence type="predicted"/>
<protein>
    <submittedName>
        <fullName evidence="7">TetR family transcriptional regulator</fullName>
    </submittedName>
</protein>
<dbReference type="PANTHER" id="PTHR47506:SF6">
    <property type="entry name" value="HTH-TYPE TRANSCRIPTIONAL REPRESSOR NEMR"/>
    <property type="match status" value="1"/>
</dbReference>
<comment type="caution">
    <text evidence="7">The sequence shown here is derived from an EMBL/GenBank/DDBJ whole genome shotgun (WGS) entry which is preliminary data.</text>
</comment>
<feature type="compositionally biased region" description="Basic residues" evidence="5">
    <location>
        <begin position="1"/>
        <end position="13"/>
    </location>
</feature>
<feature type="region of interest" description="Disordered" evidence="5">
    <location>
        <begin position="1"/>
        <end position="23"/>
    </location>
</feature>
<dbReference type="RefSeq" id="WP_182996840.1">
    <property type="nucleotide sequence ID" value="NZ_JABEQJ010000007.1"/>
</dbReference>
<evidence type="ECO:0000259" key="6">
    <source>
        <dbReference type="PROSITE" id="PS50977"/>
    </source>
</evidence>
<dbReference type="InterPro" id="IPR001647">
    <property type="entry name" value="HTH_TetR"/>
</dbReference>
<dbReference type="GO" id="GO:0003677">
    <property type="term" value="F:DNA binding"/>
    <property type="evidence" value="ECO:0007669"/>
    <property type="project" value="UniProtKB-UniRule"/>
</dbReference>